<evidence type="ECO:0000256" key="15">
    <source>
        <dbReference type="ARBA" id="ARBA00023128"/>
    </source>
</evidence>
<evidence type="ECO:0000259" key="21">
    <source>
        <dbReference type="PROSITE" id="PS51003"/>
    </source>
</evidence>
<dbReference type="GO" id="GO:0005743">
    <property type="term" value="C:mitochondrial inner membrane"/>
    <property type="evidence" value="ECO:0007669"/>
    <property type="project" value="UniProtKB-SubCell"/>
</dbReference>
<protein>
    <recommendedName>
        <fullName evidence="4">Cytochrome b</fullName>
    </recommendedName>
    <alternativeName>
        <fullName evidence="18">Complex III subunit 3</fullName>
    </alternativeName>
    <alternativeName>
        <fullName evidence="19">Complex III subunit III</fullName>
    </alternativeName>
    <alternativeName>
        <fullName evidence="17">Cytochrome b-c1 complex subunit 3</fullName>
    </alternativeName>
    <alternativeName>
        <fullName evidence="20">Ubiquinol-cytochrome-c reductase complex cytochrome b subunit</fullName>
    </alternativeName>
</protein>
<name>A0A212CAV9_CEREH</name>
<evidence type="ECO:0000313" key="23">
    <source>
        <dbReference type="Proteomes" id="UP000242450"/>
    </source>
</evidence>
<evidence type="ECO:0000256" key="14">
    <source>
        <dbReference type="ARBA" id="ARBA00023075"/>
    </source>
</evidence>
<evidence type="ECO:0000256" key="3">
    <source>
        <dbReference type="ARBA" id="ARBA00011088"/>
    </source>
</evidence>
<keyword evidence="13" id="KW-0408">Iron</keyword>
<evidence type="ECO:0000256" key="18">
    <source>
        <dbReference type="ARBA" id="ARBA00031681"/>
    </source>
</evidence>
<keyword evidence="23" id="KW-1185">Reference proteome</keyword>
<dbReference type="Pfam" id="PF00032">
    <property type="entry name" value="Cytochrom_B_C"/>
    <property type="match status" value="1"/>
</dbReference>
<evidence type="ECO:0000256" key="9">
    <source>
        <dbReference type="ARBA" id="ARBA00022723"/>
    </source>
</evidence>
<comment type="subcellular location">
    <subcellularLocation>
        <location evidence="2">Mitochondrion inner membrane</location>
        <topology evidence="2">Multi-pass membrane protein</topology>
    </subcellularLocation>
</comment>
<dbReference type="SUPFAM" id="SSF81648">
    <property type="entry name" value="a domain/subunit of cytochrome bc1 complex (Ubiquinol-cytochrome c reductase)"/>
    <property type="match status" value="1"/>
</dbReference>
<evidence type="ECO:0000256" key="8">
    <source>
        <dbReference type="ARBA" id="ARBA00022692"/>
    </source>
</evidence>
<gene>
    <name evidence="22" type="ORF">Celaphus_00007569</name>
</gene>
<keyword evidence="9" id="KW-0479">Metal-binding</keyword>
<accession>A0A212CAV9</accession>
<dbReference type="PANTHER" id="PTHR19271">
    <property type="entry name" value="CYTOCHROME B"/>
    <property type="match status" value="1"/>
</dbReference>
<evidence type="ECO:0000256" key="7">
    <source>
        <dbReference type="ARBA" id="ARBA00022660"/>
    </source>
</evidence>
<evidence type="ECO:0000256" key="17">
    <source>
        <dbReference type="ARBA" id="ARBA00029812"/>
    </source>
</evidence>
<keyword evidence="16" id="KW-0472">Membrane</keyword>
<feature type="domain" description="Cytochrome b/b6 C-terminal region profile" evidence="21">
    <location>
        <begin position="76"/>
        <end position="177"/>
    </location>
</feature>
<keyword evidence="6" id="KW-0349">Heme</keyword>
<comment type="caution">
    <text evidence="22">The sequence shown here is derived from an EMBL/GenBank/DDBJ whole genome shotgun (WGS) entry which is preliminary data.</text>
</comment>
<dbReference type="GO" id="GO:0008121">
    <property type="term" value="F:quinol-cytochrome-c reductase activity"/>
    <property type="evidence" value="ECO:0007669"/>
    <property type="project" value="TreeGrafter"/>
</dbReference>
<dbReference type="GO" id="GO:0016491">
    <property type="term" value="F:oxidoreductase activity"/>
    <property type="evidence" value="ECO:0007669"/>
    <property type="project" value="UniProtKB-UniRule"/>
</dbReference>
<keyword evidence="12" id="KW-1133">Transmembrane helix</keyword>
<keyword evidence="14" id="KW-0830">Ubiquinone</keyword>
<evidence type="ECO:0000256" key="12">
    <source>
        <dbReference type="ARBA" id="ARBA00022989"/>
    </source>
</evidence>
<evidence type="ECO:0000256" key="16">
    <source>
        <dbReference type="ARBA" id="ARBA00023136"/>
    </source>
</evidence>
<dbReference type="PROSITE" id="PS51003">
    <property type="entry name" value="CYTB_CTER"/>
    <property type="match status" value="1"/>
</dbReference>
<dbReference type="AlphaFoldDB" id="A0A212CAV9"/>
<dbReference type="OrthoDB" id="244at2759"/>
<evidence type="ECO:0000256" key="2">
    <source>
        <dbReference type="ARBA" id="ARBA00004448"/>
    </source>
</evidence>
<evidence type="ECO:0000256" key="19">
    <source>
        <dbReference type="ARBA" id="ARBA00032600"/>
    </source>
</evidence>
<dbReference type="Proteomes" id="UP000242450">
    <property type="component" value="Chromosome 23"/>
</dbReference>
<dbReference type="InterPro" id="IPR027387">
    <property type="entry name" value="Cytb/b6-like_sf"/>
</dbReference>
<keyword evidence="8" id="KW-0812">Transmembrane</keyword>
<dbReference type="InterPro" id="IPR005798">
    <property type="entry name" value="Cyt_b/b6_C"/>
</dbReference>
<keyword evidence="11" id="KW-0249">Electron transport</keyword>
<proteinExistence type="predicted"/>
<evidence type="ECO:0000256" key="1">
    <source>
        <dbReference type="ARBA" id="ARBA00002566"/>
    </source>
</evidence>
<evidence type="ECO:0000313" key="22">
    <source>
        <dbReference type="EMBL" id="OWK03127.1"/>
    </source>
</evidence>
<keyword evidence="7" id="KW-0679">Respiratory chain</keyword>
<keyword evidence="5" id="KW-0813">Transport</keyword>
<dbReference type="InterPro" id="IPR036150">
    <property type="entry name" value="Cyt_b/b6_C_sf"/>
</dbReference>
<organism evidence="22 23">
    <name type="scientific">Cervus elaphus hippelaphus</name>
    <name type="common">European red deer</name>
    <dbReference type="NCBI Taxonomy" id="46360"/>
    <lineage>
        <taxon>Eukaryota</taxon>
        <taxon>Metazoa</taxon>
        <taxon>Chordata</taxon>
        <taxon>Craniata</taxon>
        <taxon>Vertebrata</taxon>
        <taxon>Euteleostomi</taxon>
        <taxon>Mammalia</taxon>
        <taxon>Eutheria</taxon>
        <taxon>Laurasiatheria</taxon>
        <taxon>Artiodactyla</taxon>
        <taxon>Ruminantia</taxon>
        <taxon>Pecora</taxon>
        <taxon>Cervidae</taxon>
        <taxon>Cervinae</taxon>
        <taxon>Cervus</taxon>
    </lineage>
</organism>
<evidence type="ECO:0000256" key="10">
    <source>
        <dbReference type="ARBA" id="ARBA00022792"/>
    </source>
</evidence>
<evidence type="ECO:0000256" key="20">
    <source>
        <dbReference type="ARBA" id="ARBA00032818"/>
    </source>
</evidence>
<keyword evidence="10" id="KW-0999">Mitochondrion inner membrane</keyword>
<dbReference type="GO" id="GO:0046872">
    <property type="term" value="F:metal ion binding"/>
    <property type="evidence" value="ECO:0007669"/>
    <property type="project" value="UniProtKB-KW"/>
</dbReference>
<sequence length="177" mass="20136">MKHRSNSIHSDNHSICRIRPTMRTNITLRSNSHHQPPLSNSIHRHKPGRMNLRGLFTLATVHLLFLHETGSNNPTGIPSDADKIPFHPYYTIKDIRGVLLLVLFLILLVLFTPDLLADPDNYTPANPLNTPPHIKPKWYFLFAYAILRSIPNKLGVLALIFSILVLILIPLLHISKQ</sequence>
<reference evidence="22 23" key="1">
    <citation type="journal article" date="2018" name="Mol. Genet. Genomics">
        <title>The red deer Cervus elaphus genome CerEla1.0: sequencing, annotating, genes, and chromosomes.</title>
        <authorList>
            <person name="Bana N.A."/>
            <person name="Nyiri A."/>
            <person name="Nagy J."/>
            <person name="Frank K."/>
            <person name="Nagy T."/>
            <person name="Steger V."/>
            <person name="Schiller M."/>
            <person name="Lakatos P."/>
            <person name="Sugar L."/>
            <person name="Horn P."/>
            <person name="Barta E."/>
            <person name="Orosz L."/>
        </authorList>
    </citation>
    <scope>NUCLEOTIDE SEQUENCE [LARGE SCALE GENOMIC DNA]</scope>
    <source>
        <strain evidence="22">Hungarian</strain>
    </source>
</reference>
<dbReference type="Gene3D" id="1.20.810.10">
    <property type="entry name" value="Cytochrome Bc1 Complex, Chain C"/>
    <property type="match status" value="1"/>
</dbReference>
<evidence type="ECO:0000256" key="4">
    <source>
        <dbReference type="ARBA" id="ARBA00013531"/>
    </source>
</evidence>
<dbReference type="GO" id="GO:0006122">
    <property type="term" value="P:mitochondrial electron transport, ubiquinol to cytochrome c"/>
    <property type="evidence" value="ECO:0007669"/>
    <property type="project" value="TreeGrafter"/>
</dbReference>
<comment type="subunit">
    <text evidence="3">The cytochrome bc1 complex contains 11 subunits: 3 respiratory subunits (MT-CYB, CYC1 and UQCRFS1), 2 core proteins (UQCRC1 and UQCRC2) and 6 low-molecular weight proteins (UQCRH/QCR6, UQCRB/QCR7, UQCRQ/QCR8, UQCR10/QCR9, UQCR11/QCR10 and a cleavage product of UQCRFS1). This cytochrome bc1 complex then forms a dimer.</text>
</comment>
<comment type="function">
    <text evidence="1">Component of the ubiquinol-cytochrome c reductase complex (complex III or cytochrome b-c1 complex) that is part of the mitochondrial respiratory chain. The b-c1 complex mediates electron transfer from ubiquinol to cytochrome c. Contributes to the generation of a proton gradient across the mitochondrial membrane that is then used for ATP synthesis.</text>
</comment>
<evidence type="ECO:0000256" key="5">
    <source>
        <dbReference type="ARBA" id="ARBA00022448"/>
    </source>
</evidence>
<evidence type="ECO:0000256" key="11">
    <source>
        <dbReference type="ARBA" id="ARBA00022982"/>
    </source>
</evidence>
<keyword evidence="15" id="KW-0496">Mitochondrion</keyword>
<evidence type="ECO:0000256" key="6">
    <source>
        <dbReference type="ARBA" id="ARBA00022617"/>
    </source>
</evidence>
<evidence type="ECO:0000256" key="13">
    <source>
        <dbReference type="ARBA" id="ARBA00023004"/>
    </source>
</evidence>
<dbReference type="PANTHER" id="PTHR19271:SF16">
    <property type="entry name" value="CYTOCHROME B"/>
    <property type="match status" value="1"/>
</dbReference>
<dbReference type="EMBL" id="MKHE01000023">
    <property type="protein sequence ID" value="OWK03127.1"/>
    <property type="molecule type" value="Genomic_DNA"/>
</dbReference>